<dbReference type="PRINTS" id="PR00723">
    <property type="entry name" value="SUBTILISIN"/>
</dbReference>
<keyword evidence="3 4" id="KW-0720">Serine protease</keyword>
<keyword evidence="1 4" id="KW-0645">Protease</keyword>
<reference evidence="9" key="1">
    <citation type="journal article" date="2021" name="PeerJ">
        <title>Extensive microbial diversity within the chicken gut microbiome revealed by metagenomics and culture.</title>
        <authorList>
            <person name="Gilroy R."/>
            <person name="Ravi A."/>
            <person name="Getino M."/>
            <person name="Pursley I."/>
            <person name="Horton D.L."/>
            <person name="Alikhan N.F."/>
            <person name="Baker D."/>
            <person name="Gharbi K."/>
            <person name="Hall N."/>
            <person name="Watson M."/>
            <person name="Adriaenssens E.M."/>
            <person name="Foster-Nyarko E."/>
            <person name="Jarju S."/>
            <person name="Secka A."/>
            <person name="Antonio M."/>
            <person name="Oren A."/>
            <person name="Chaudhuri R.R."/>
            <person name="La Ragione R."/>
            <person name="Hildebrand F."/>
            <person name="Pallen M.J."/>
        </authorList>
    </citation>
    <scope>NUCLEOTIDE SEQUENCE</scope>
    <source>
        <strain evidence="9">Gambia16-554</strain>
    </source>
</reference>
<dbReference type="AlphaFoldDB" id="A0A9D2GP87"/>
<dbReference type="InterPro" id="IPR000209">
    <property type="entry name" value="Peptidase_S8/S53_dom"/>
</dbReference>
<dbReference type="Proteomes" id="UP000824115">
    <property type="component" value="Unassembled WGS sequence"/>
</dbReference>
<feature type="domain" description="Secretion system C-terminal sorting" evidence="8">
    <location>
        <begin position="836"/>
        <end position="905"/>
    </location>
</feature>
<dbReference type="GO" id="GO:0016020">
    <property type="term" value="C:membrane"/>
    <property type="evidence" value="ECO:0007669"/>
    <property type="project" value="TreeGrafter"/>
</dbReference>
<dbReference type="Pfam" id="PF16361">
    <property type="entry name" value="Peptidase_S8_N"/>
    <property type="match status" value="1"/>
</dbReference>
<dbReference type="InterPro" id="IPR015500">
    <property type="entry name" value="Peptidase_S8_subtilisin-rel"/>
</dbReference>
<feature type="domain" description="Peptidase S8/S53" evidence="6">
    <location>
        <begin position="224"/>
        <end position="518"/>
    </location>
</feature>
<protein>
    <submittedName>
        <fullName evidence="9">S8 family serine peptidase</fullName>
    </submittedName>
</protein>
<dbReference type="InterPro" id="IPR032304">
    <property type="entry name" value="Peptidase_S8_N"/>
</dbReference>
<dbReference type="PROSITE" id="PS51257">
    <property type="entry name" value="PROKAR_LIPOPROTEIN"/>
    <property type="match status" value="1"/>
</dbReference>
<dbReference type="InterPro" id="IPR023828">
    <property type="entry name" value="Peptidase_S8_Ser-AS"/>
</dbReference>
<evidence type="ECO:0000259" key="8">
    <source>
        <dbReference type="Pfam" id="PF18962"/>
    </source>
</evidence>
<sequence length="911" mass="97885">MHRKFKHAAVLFAAAAVSVAVSSCSIDEDRLNKSETIVVNGREVPTDGYVQGMVRLRLTEELAEKLSLQSDSIGRLTVDGVKSVNDLAAIGITKMERTFPHGGKFEARRRKAGLHLWYDVYFDKNIGLTRAGDELGSIEGVEFVEYRPEIVNLGGTLVPGSVTQTPPAQRNNAATELFNDPYLSQQWHMYNDGTFNSLARSGSDVNVLPVWKRGIYGTRYTTDGREVIVGVVDGGIDFQHKDLKDAMWVNPDPEISKDPSQSHGRNFVNNTYLVTADDHGTHVAGIVGAVGNNGEGVTGVAGGNAAEGIEGVRLMSCQIFEGDNSSNATGEAIAWSADNGAVISQNSWGYTAKSHYNTIAPSDKAGIDYFIKNAGYDENGRDGGNQVGPMAGGIVIFAAGNDNRGTGFPAEYEPCVAVAAIGGDYERTWYTNFGNWVDICAPGGDSDKQQEVLSTVPNDSYGAYEGTSQACPHVSGAAALLVSYFGSQGFTADMLRDILESSARDISQYVTSDVMGHGLVDVQRALATASTVRPDPITDLELSVRSNFVNYSLTIPADEDDEHPTYVNVYYSTSPIDITDSASVVALPNVSEMVTDYAVGDKFSGVISALEFETKYYITSAACDFARNLSTFSAVQEVTTGPNTLPEFVPSEPLDTSIKYPNNADINFRVRDLDGHKLSATVPESRVATVRMLNDSTVRLTISSMEAGTGNHTIDVTLDDGFGGTAVKTVNFEVLENSVPEVIKQPEGVTISPGSSYEMDLTQYFKDSDGDKLSYRIAYKTPGIVNGTFRENILVLAPLATGQTAVTVTAYDAMDETASITFDVTIREGGAQADFYPNPVTDTLYIRTPETVTAASVEIRSASGALKKQEDNMNISSSEPYALDLSALSAGVYTLTLSYGDTKITTDIAKL</sequence>
<evidence type="ECO:0000256" key="5">
    <source>
        <dbReference type="SAM" id="SignalP"/>
    </source>
</evidence>
<evidence type="ECO:0000256" key="2">
    <source>
        <dbReference type="ARBA" id="ARBA00022801"/>
    </source>
</evidence>
<dbReference type="InterPro" id="IPR013783">
    <property type="entry name" value="Ig-like_fold"/>
</dbReference>
<reference evidence="9" key="2">
    <citation type="submission" date="2021-04" db="EMBL/GenBank/DDBJ databases">
        <authorList>
            <person name="Gilroy R."/>
        </authorList>
    </citation>
    <scope>NUCLEOTIDE SEQUENCE</scope>
    <source>
        <strain evidence="9">Gambia16-554</strain>
    </source>
</reference>
<keyword evidence="5" id="KW-0732">Signal</keyword>
<dbReference type="PROSITE" id="PS51892">
    <property type="entry name" value="SUBTILASE"/>
    <property type="match status" value="1"/>
</dbReference>
<dbReference type="PANTHER" id="PTHR42884:SF14">
    <property type="entry name" value="NEUROENDOCRINE CONVERTASE 1"/>
    <property type="match status" value="1"/>
</dbReference>
<dbReference type="PANTHER" id="PTHR42884">
    <property type="entry name" value="PROPROTEIN CONVERTASE SUBTILISIN/KEXIN-RELATED"/>
    <property type="match status" value="1"/>
</dbReference>
<dbReference type="NCBIfam" id="TIGR04183">
    <property type="entry name" value="Por_Secre_tail"/>
    <property type="match status" value="1"/>
</dbReference>
<feature type="chain" id="PRO_5039061842" evidence="5">
    <location>
        <begin position="23"/>
        <end position="911"/>
    </location>
</feature>
<dbReference type="Gene3D" id="3.40.50.200">
    <property type="entry name" value="Peptidase S8/S53 domain"/>
    <property type="match status" value="1"/>
</dbReference>
<accession>A0A9D2GP87</accession>
<keyword evidence="2 4" id="KW-0378">Hydrolase</keyword>
<dbReference type="PROSITE" id="PS00137">
    <property type="entry name" value="SUBTILASE_HIS"/>
    <property type="match status" value="1"/>
</dbReference>
<comment type="similarity">
    <text evidence="4">Belongs to the peptidase S8 family.</text>
</comment>
<feature type="domain" description="Subtilase N-terminal" evidence="7">
    <location>
        <begin position="82"/>
        <end position="193"/>
    </location>
</feature>
<name>A0A9D2GP87_9BACT</name>
<evidence type="ECO:0000259" key="6">
    <source>
        <dbReference type="Pfam" id="PF00082"/>
    </source>
</evidence>
<feature type="active site" description="Charge relay system" evidence="4">
    <location>
        <position position="233"/>
    </location>
</feature>
<dbReference type="Pfam" id="PF00082">
    <property type="entry name" value="Peptidase_S8"/>
    <property type="match status" value="1"/>
</dbReference>
<feature type="active site" description="Charge relay system" evidence="4">
    <location>
        <position position="468"/>
    </location>
</feature>
<dbReference type="InterPro" id="IPR036852">
    <property type="entry name" value="Peptidase_S8/S53_dom_sf"/>
</dbReference>
<evidence type="ECO:0000256" key="1">
    <source>
        <dbReference type="ARBA" id="ARBA00022670"/>
    </source>
</evidence>
<dbReference type="Pfam" id="PF18962">
    <property type="entry name" value="Por_Secre_tail"/>
    <property type="match status" value="1"/>
</dbReference>
<evidence type="ECO:0000259" key="7">
    <source>
        <dbReference type="Pfam" id="PF16361"/>
    </source>
</evidence>
<feature type="signal peptide" evidence="5">
    <location>
        <begin position="1"/>
        <end position="22"/>
    </location>
</feature>
<dbReference type="EMBL" id="DXAW01000028">
    <property type="protein sequence ID" value="HIZ85141.1"/>
    <property type="molecule type" value="Genomic_DNA"/>
</dbReference>
<dbReference type="PROSITE" id="PS00138">
    <property type="entry name" value="SUBTILASE_SER"/>
    <property type="match status" value="1"/>
</dbReference>
<comment type="caution">
    <text evidence="9">The sequence shown here is derived from an EMBL/GenBank/DDBJ whole genome shotgun (WGS) entry which is preliminary data.</text>
</comment>
<evidence type="ECO:0000256" key="3">
    <source>
        <dbReference type="ARBA" id="ARBA00022825"/>
    </source>
</evidence>
<dbReference type="GO" id="GO:0016485">
    <property type="term" value="P:protein processing"/>
    <property type="evidence" value="ECO:0007669"/>
    <property type="project" value="TreeGrafter"/>
</dbReference>
<feature type="active site" description="Charge relay system" evidence="4">
    <location>
        <position position="279"/>
    </location>
</feature>
<evidence type="ECO:0000256" key="4">
    <source>
        <dbReference type="PROSITE-ProRule" id="PRU01240"/>
    </source>
</evidence>
<evidence type="ECO:0000313" key="9">
    <source>
        <dbReference type="EMBL" id="HIZ85141.1"/>
    </source>
</evidence>
<gene>
    <name evidence="9" type="ORF">IAC04_01455</name>
</gene>
<evidence type="ECO:0000313" key="10">
    <source>
        <dbReference type="Proteomes" id="UP000824115"/>
    </source>
</evidence>
<dbReference type="InterPro" id="IPR026444">
    <property type="entry name" value="Secre_tail"/>
</dbReference>
<dbReference type="SUPFAM" id="SSF52743">
    <property type="entry name" value="Subtilisin-like"/>
    <property type="match status" value="1"/>
</dbReference>
<dbReference type="Gene3D" id="2.60.40.10">
    <property type="entry name" value="Immunoglobulins"/>
    <property type="match status" value="1"/>
</dbReference>
<dbReference type="GO" id="GO:0004252">
    <property type="term" value="F:serine-type endopeptidase activity"/>
    <property type="evidence" value="ECO:0007669"/>
    <property type="project" value="UniProtKB-UniRule"/>
</dbReference>
<proteinExistence type="inferred from homology"/>
<dbReference type="InterPro" id="IPR022398">
    <property type="entry name" value="Peptidase_S8_His-AS"/>
</dbReference>
<organism evidence="9 10">
    <name type="scientific">Candidatus Coprenecus stercoravium</name>
    <dbReference type="NCBI Taxonomy" id="2840735"/>
    <lineage>
        <taxon>Bacteria</taxon>
        <taxon>Pseudomonadati</taxon>
        <taxon>Bacteroidota</taxon>
        <taxon>Bacteroidia</taxon>
        <taxon>Bacteroidales</taxon>
        <taxon>Rikenellaceae</taxon>
        <taxon>Rikenellaceae incertae sedis</taxon>
        <taxon>Candidatus Coprenecus</taxon>
    </lineage>
</organism>